<dbReference type="OrthoDB" id="743079at2"/>
<dbReference type="InterPro" id="IPR013766">
    <property type="entry name" value="Thioredoxin_domain"/>
</dbReference>
<evidence type="ECO:0000313" key="4">
    <source>
        <dbReference type="Proteomes" id="UP000051643"/>
    </source>
</evidence>
<evidence type="ECO:0000313" key="3">
    <source>
        <dbReference type="EMBL" id="KRG27399.1"/>
    </source>
</evidence>
<dbReference type="CDD" id="cd02966">
    <property type="entry name" value="TlpA_like_family"/>
    <property type="match status" value="1"/>
</dbReference>
<reference evidence="3" key="1">
    <citation type="submission" date="2015-10" db="EMBL/GenBank/DDBJ databases">
        <title>Draft genome sequence of Salegentibacter mishustinae KCTC 12263.</title>
        <authorList>
            <person name="Lin W."/>
            <person name="Zheng Q."/>
        </authorList>
    </citation>
    <scope>NUCLEOTIDE SEQUENCE [LARGE SCALE GENOMIC DNA]</scope>
    <source>
        <strain evidence="3">KCTC 12263</strain>
    </source>
</reference>
<evidence type="ECO:0000259" key="2">
    <source>
        <dbReference type="PROSITE" id="PS51352"/>
    </source>
</evidence>
<gene>
    <name evidence="3" type="ORF">APR42_09940</name>
</gene>
<accession>A0A0Q9ZFP0</accession>
<dbReference type="SUPFAM" id="SSF52833">
    <property type="entry name" value="Thioredoxin-like"/>
    <property type="match status" value="1"/>
</dbReference>
<dbReference type="PANTHER" id="PTHR42852">
    <property type="entry name" value="THIOL:DISULFIDE INTERCHANGE PROTEIN DSBE"/>
    <property type="match status" value="1"/>
</dbReference>
<dbReference type="STRING" id="270918.APR42_09940"/>
<dbReference type="Proteomes" id="UP000051643">
    <property type="component" value="Unassembled WGS sequence"/>
</dbReference>
<dbReference type="InterPro" id="IPR012336">
    <property type="entry name" value="Thioredoxin-like_fold"/>
</dbReference>
<keyword evidence="4" id="KW-1185">Reference proteome</keyword>
<evidence type="ECO:0000256" key="1">
    <source>
        <dbReference type="SAM" id="Phobius"/>
    </source>
</evidence>
<feature type="domain" description="Thioredoxin" evidence="2">
    <location>
        <begin position="352"/>
        <end position="491"/>
    </location>
</feature>
<dbReference type="InterPro" id="IPR036249">
    <property type="entry name" value="Thioredoxin-like_sf"/>
</dbReference>
<dbReference type="RefSeq" id="WP_057482745.1">
    <property type="nucleotide sequence ID" value="NZ_BMWR01000005.1"/>
</dbReference>
<dbReference type="Gene3D" id="3.40.30.10">
    <property type="entry name" value="Glutaredoxin"/>
    <property type="match status" value="1"/>
</dbReference>
<feature type="transmembrane region" description="Helical" evidence="1">
    <location>
        <begin position="21"/>
        <end position="43"/>
    </location>
</feature>
<dbReference type="Pfam" id="PF13905">
    <property type="entry name" value="Thioredoxin_8"/>
    <property type="match status" value="1"/>
</dbReference>
<dbReference type="PROSITE" id="PS51352">
    <property type="entry name" value="THIOREDOXIN_2"/>
    <property type="match status" value="1"/>
</dbReference>
<proteinExistence type="predicted"/>
<dbReference type="InterPro" id="IPR050553">
    <property type="entry name" value="Thioredoxin_ResA/DsbE_sf"/>
</dbReference>
<dbReference type="PANTHER" id="PTHR42852:SF13">
    <property type="entry name" value="PROTEIN DIPZ"/>
    <property type="match status" value="1"/>
</dbReference>
<dbReference type="AlphaFoldDB" id="A0A0Q9ZFP0"/>
<organism evidence="3 4">
    <name type="scientific">Salegentibacter mishustinae</name>
    <dbReference type="NCBI Taxonomy" id="270918"/>
    <lineage>
        <taxon>Bacteria</taxon>
        <taxon>Pseudomonadati</taxon>
        <taxon>Bacteroidota</taxon>
        <taxon>Flavobacteriia</taxon>
        <taxon>Flavobacteriales</taxon>
        <taxon>Flavobacteriaceae</taxon>
        <taxon>Salegentibacter</taxon>
    </lineage>
</organism>
<dbReference type="EMBL" id="LKTP01000035">
    <property type="protein sequence ID" value="KRG27399.1"/>
    <property type="molecule type" value="Genomic_DNA"/>
</dbReference>
<sequence>MTYHSYKTNQEKKPITKHIKTIGAILGKIEKSLFLIIFLSLLVSCKEALKTPESEDKDSNKIVIDLKNTSDELFSFEPLFSETPVYSLEKKYPEYYDKKLQKFKGLPSVDSFRIVTKNFQLKPFIQNLYEDGFIRKDKALETFEASELKNLSARVDTLYFQLNIFSGFRGNKQLIIADLDHDNNFANDETLEFQIDYRNKKHIEKNENIPVLNLPYEVFLNDEIYSLKRGIKIYPETKHPHIYLFEDNVLDDTTNEYTVMLKFIDYKKGEHQLNDMDYSFGVQGLYGEFMRLKIIPNSITNPKSRKSDNFLYSISDTLRAGNKFYEIESVSGDLAKLTLKKIDIDTEKFTGYRIGDKIDNFNLLTLESKKVNLLESINKNKPYTLLDFWGTWCAPCIKGLPELKDFHNEFSEKVNLMSFALDKNISDVKEFSMENDMSWQHFFINSNNRKGSIIAGMNITKYPTFILLNEDFEIIYEGNSGSLAEIKKLIE</sequence>
<protein>
    <recommendedName>
        <fullName evidence="2">Thioredoxin domain-containing protein</fullName>
    </recommendedName>
</protein>
<keyword evidence="1" id="KW-0812">Transmembrane</keyword>
<keyword evidence="1" id="KW-0472">Membrane</keyword>
<name>A0A0Q9ZFP0_9FLAO</name>
<keyword evidence="1" id="KW-1133">Transmembrane helix</keyword>
<comment type="caution">
    <text evidence="3">The sequence shown here is derived from an EMBL/GenBank/DDBJ whole genome shotgun (WGS) entry which is preliminary data.</text>
</comment>